<comment type="similarity">
    <text evidence="1 2">Belongs to the Dps family.</text>
</comment>
<dbReference type="Gene3D" id="1.20.1260.10">
    <property type="match status" value="1"/>
</dbReference>
<reference evidence="6" key="1">
    <citation type="journal article" date="2019" name="Int. J. Syst. Evol. Microbiol.">
        <title>The Global Catalogue of Microorganisms (GCM) 10K type strain sequencing project: providing services to taxonomists for standard genome sequencing and annotation.</title>
        <authorList>
            <consortium name="The Broad Institute Genomics Platform"/>
            <consortium name="The Broad Institute Genome Sequencing Center for Infectious Disease"/>
            <person name="Wu L."/>
            <person name="Ma J."/>
        </authorList>
    </citation>
    <scope>NUCLEOTIDE SEQUENCE [LARGE SCALE GENOMIC DNA]</scope>
    <source>
        <strain evidence="6">JCM 1365</strain>
    </source>
</reference>
<evidence type="ECO:0000256" key="2">
    <source>
        <dbReference type="RuleBase" id="RU003875"/>
    </source>
</evidence>
<dbReference type="PANTHER" id="PTHR42932">
    <property type="entry name" value="GENERAL STRESS PROTEIN 20U"/>
    <property type="match status" value="1"/>
</dbReference>
<dbReference type="InterPro" id="IPR008331">
    <property type="entry name" value="Ferritin_DPS_dom"/>
</dbReference>
<proteinExistence type="inferred from homology"/>
<dbReference type="SUPFAM" id="SSF47240">
    <property type="entry name" value="Ferritin-like"/>
    <property type="match status" value="1"/>
</dbReference>
<dbReference type="RefSeq" id="WP_052358094.1">
    <property type="nucleotide sequence ID" value="NZ_BMNZ01000001.1"/>
</dbReference>
<dbReference type="PRINTS" id="PR01346">
    <property type="entry name" value="HELNAPAPROT"/>
</dbReference>
<sequence>MTISAVAGGAVSAGSRPAYPGSEVQGVLDQLNDVALTLKHAHWNVTGPSFVAVHTMLGPQAAQVGDMVDTVAERMAAMGGSPDGRADGIVRRRHGGSDERAAQTLSHTWLPWMPSTAGGSTPVRQWPSRPSTTRPPAIC</sequence>
<feature type="domain" description="Ferritin/DPS" evidence="4">
    <location>
        <begin position="31"/>
        <end position="91"/>
    </location>
</feature>
<dbReference type="PANTHER" id="PTHR42932:SF3">
    <property type="entry name" value="DNA PROTECTION DURING STARVATION PROTEIN"/>
    <property type="match status" value="1"/>
</dbReference>
<feature type="compositionally biased region" description="Basic and acidic residues" evidence="3">
    <location>
        <begin position="84"/>
        <end position="101"/>
    </location>
</feature>
<evidence type="ECO:0000313" key="6">
    <source>
        <dbReference type="Proteomes" id="UP000623461"/>
    </source>
</evidence>
<dbReference type="Pfam" id="PF00210">
    <property type="entry name" value="Ferritin"/>
    <property type="match status" value="1"/>
</dbReference>
<dbReference type="EMBL" id="BMNZ01000001">
    <property type="protein sequence ID" value="GGM83724.1"/>
    <property type="molecule type" value="Genomic_DNA"/>
</dbReference>
<evidence type="ECO:0000256" key="1">
    <source>
        <dbReference type="ARBA" id="ARBA00009497"/>
    </source>
</evidence>
<dbReference type="Proteomes" id="UP000623461">
    <property type="component" value="Unassembled WGS sequence"/>
</dbReference>
<accession>A0ABQ2HL75</accession>
<name>A0ABQ2HL75_9MICO</name>
<keyword evidence="6" id="KW-1185">Reference proteome</keyword>
<evidence type="ECO:0000313" key="5">
    <source>
        <dbReference type="EMBL" id="GGM83724.1"/>
    </source>
</evidence>
<feature type="compositionally biased region" description="Polar residues" evidence="3">
    <location>
        <begin position="117"/>
        <end position="139"/>
    </location>
</feature>
<gene>
    <name evidence="5" type="ORF">GCM10009721_05460</name>
</gene>
<dbReference type="InterPro" id="IPR012347">
    <property type="entry name" value="Ferritin-like"/>
</dbReference>
<feature type="region of interest" description="Disordered" evidence="3">
    <location>
        <begin position="78"/>
        <end position="139"/>
    </location>
</feature>
<evidence type="ECO:0000259" key="4">
    <source>
        <dbReference type="Pfam" id="PF00210"/>
    </source>
</evidence>
<dbReference type="InterPro" id="IPR002177">
    <property type="entry name" value="DPS_DNA-bd"/>
</dbReference>
<dbReference type="InterPro" id="IPR009078">
    <property type="entry name" value="Ferritin-like_SF"/>
</dbReference>
<evidence type="ECO:0000256" key="3">
    <source>
        <dbReference type="SAM" id="MobiDB-lite"/>
    </source>
</evidence>
<comment type="caution">
    <text evidence="5">The sequence shown here is derived from an EMBL/GenBank/DDBJ whole genome shotgun (WGS) entry which is preliminary data.</text>
</comment>
<organism evidence="5 6">
    <name type="scientific">Terrabacter tumescens</name>
    <dbReference type="NCBI Taxonomy" id="60443"/>
    <lineage>
        <taxon>Bacteria</taxon>
        <taxon>Bacillati</taxon>
        <taxon>Actinomycetota</taxon>
        <taxon>Actinomycetes</taxon>
        <taxon>Micrococcales</taxon>
        <taxon>Intrasporangiaceae</taxon>
        <taxon>Terrabacter</taxon>
    </lineage>
</organism>
<protein>
    <recommendedName>
        <fullName evidence="4">Ferritin/DPS domain-containing protein</fullName>
    </recommendedName>
</protein>